<gene>
    <name evidence="4" type="ORF">RM423_16350</name>
</gene>
<reference evidence="5" key="1">
    <citation type="submission" date="2023-07" db="EMBL/GenBank/DDBJ databases">
        <title>30 novel species of actinomycetes from the DSMZ collection.</title>
        <authorList>
            <person name="Nouioui I."/>
        </authorList>
    </citation>
    <scope>NUCLEOTIDE SEQUENCE [LARGE SCALE GENOMIC DNA]</scope>
    <source>
        <strain evidence="5">DSM 44399</strain>
    </source>
</reference>
<evidence type="ECO:0000256" key="1">
    <source>
        <dbReference type="ARBA" id="ARBA00008520"/>
    </source>
</evidence>
<keyword evidence="5" id="KW-1185">Reference proteome</keyword>
<dbReference type="EMBL" id="JAVREH010000025">
    <property type="protein sequence ID" value="MDT0262967.1"/>
    <property type="molecule type" value="Genomic_DNA"/>
</dbReference>
<dbReference type="Proteomes" id="UP001183176">
    <property type="component" value="Unassembled WGS sequence"/>
</dbReference>
<evidence type="ECO:0000256" key="3">
    <source>
        <dbReference type="ARBA" id="ARBA00022729"/>
    </source>
</evidence>
<comment type="caution">
    <text evidence="4">The sequence shown here is derived from an EMBL/GenBank/DDBJ whole genome shotgun (WGS) entry which is preliminary data.</text>
</comment>
<dbReference type="InterPro" id="IPR006059">
    <property type="entry name" value="SBP"/>
</dbReference>
<evidence type="ECO:0000313" key="4">
    <source>
        <dbReference type="EMBL" id="MDT0262967.1"/>
    </source>
</evidence>
<dbReference type="Gene3D" id="3.40.190.10">
    <property type="entry name" value="Periplasmic binding protein-like II"/>
    <property type="match status" value="2"/>
</dbReference>
<keyword evidence="3" id="KW-0732">Signal</keyword>
<dbReference type="Pfam" id="PF01547">
    <property type="entry name" value="SBP_bac_1"/>
    <property type="match status" value="1"/>
</dbReference>
<evidence type="ECO:0000256" key="2">
    <source>
        <dbReference type="ARBA" id="ARBA00022448"/>
    </source>
</evidence>
<dbReference type="RefSeq" id="WP_311424114.1">
    <property type="nucleotide sequence ID" value="NZ_JAVREH010000025.1"/>
</dbReference>
<dbReference type="SUPFAM" id="SSF53850">
    <property type="entry name" value="Periplasmic binding protein-like II"/>
    <property type="match status" value="1"/>
</dbReference>
<name>A0ABU2JDA5_9ACTN</name>
<comment type="similarity">
    <text evidence="1">Belongs to the bacterial solute-binding protein 1 family.</text>
</comment>
<organism evidence="4 5">
    <name type="scientific">Jatrophihabitans lederbergiae</name>
    <dbReference type="NCBI Taxonomy" id="3075547"/>
    <lineage>
        <taxon>Bacteria</taxon>
        <taxon>Bacillati</taxon>
        <taxon>Actinomycetota</taxon>
        <taxon>Actinomycetes</taxon>
        <taxon>Jatrophihabitantales</taxon>
        <taxon>Jatrophihabitantaceae</taxon>
        <taxon>Jatrophihabitans</taxon>
    </lineage>
</organism>
<protein>
    <submittedName>
        <fullName evidence="4">Extracellular solute-binding protein</fullName>
    </submittedName>
</protein>
<sequence>MARRSTRPLGTTMLSTVRPSRMSKLLGCTAVAAVATVGLLSGCSSSGSSSGSSSKSTGNASKPVTLTFWGTYGNGGNKAQTGALSQTIIPAFEKANPNITIKYVDIPYDSLLQKLTTSAAGGELPDLVRSDIGWVPKFAALKVFAPLDQKMPDFSTLSADTYPGSLATNKWGDHYYGLPLDTNTRVLVSNTTALKSAGISAPPATFDDLKADAPKLAAKKISVFADSGLQGWNVYPWIWSAGGAVTSPDLTKATGYLDSPASVAGVQLLVDLYKQGAVPNLIIGNKGAVQTSDGLPKANYANILEGPWMSAIWQGQYPKFAPTYSQVPAGPGGSISVVGGEDINLTTASKNPDAAMKFIKFTQSADYQMAMAKTGQMSVVKSLDFQEAAAVPAFAPYIKQLQTAKPRPSVPQAPAIDTALQNELTKAFQGSESVQQALSNAAKQIDPLLTATH</sequence>
<evidence type="ECO:0000313" key="5">
    <source>
        <dbReference type="Proteomes" id="UP001183176"/>
    </source>
</evidence>
<accession>A0ABU2JDA5</accession>
<dbReference type="PANTHER" id="PTHR30061:SF50">
    <property type="entry name" value="MALTOSE_MALTODEXTRIN-BINDING PERIPLASMIC PROTEIN"/>
    <property type="match status" value="1"/>
</dbReference>
<proteinExistence type="inferred from homology"/>
<dbReference type="PANTHER" id="PTHR30061">
    <property type="entry name" value="MALTOSE-BINDING PERIPLASMIC PROTEIN"/>
    <property type="match status" value="1"/>
</dbReference>
<keyword evidence="2" id="KW-0813">Transport</keyword>